<dbReference type="AlphaFoldDB" id="A0A7W5B6N8"/>
<dbReference type="RefSeq" id="WP_183439469.1">
    <property type="nucleotide sequence ID" value="NZ_JACHXD010000001.1"/>
</dbReference>
<proteinExistence type="predicted"/>
<organism evidence="2 3">
    <name type="scientific">Pseudoduganella violacea</name>
    <dbReference type="NCBI Taxonomy" id="1715466"/>
    <lineage>
        <taxon>Bacteria</taxon>
        <taxon>Pseudomonadati</taxon>
        <taxon>Pseudomonadota</taxon>
        <taxon>Betaproteobacteria</taxon>
        <taxon>Burkholderiales</taxon>
        <taxon>Oxalobacteraceae</taxon>
        <taxon>Telluria group</taxon>
        <taxon>Pseudoduganella</taxon>
    </lineage>
</organism>
<accession>A0A7W5B6N8</accession>
<reference evidence="2 3" key="1">
    <citation type="submission" date="2020-08" db="EMBL/GenBank/DDBJ databases">
        <title>Genomic Encyclopedia of Type Strains, Phase III (KMG-III): the genomes of soil and plant-associated and newly described type strains.</title>
        <authorList>
            <person name="Whitman W."/>
        </authorList>
    </citation>
    <scope>NUCLEOTIDE SEQUENCE [LARGE SCALE GENOMIC DNA]</scope>
    <source>
        <strain evidence="2 3">CECT 8897</strain>
    </source>
</reference>
<name>A0A7W5B6N8_9BURK</name>
<protein>
    <submittedName>
        <fullName evidence="2">Uncharacterized protein</fullName>
    </submittedName>
</protein>
<keyword evidence="3" id="KW-1185">Reference proteome</keyword>
<gene>
    <name evidence="2" type="ORF">FHS03_000558</name>
</gene>
<evidence type="ECO:0000313" key="2">
    <source>
        <dbReference type="EMBL" id="MBB3117539.1"/>
    </source>
</evidence>
<dbReference type="Proteomes" id="UP000541535">
    <property type="component" value="Unassembled WGS sequence"/>
</dbReference>
<dbReference type="InterPro" id="IPR049973">
    <property type="entry name" value="STY0301-like"/>
</dbReference>
<feature type="signal peptide" evidence="1">
    <location>
        <begin position="1"/>
        <end position="17"/>
    </location>
</feature>
<dbReference type="NCBIfam" id="NF042415">
    <property type="entry name" value="STY0301_fam"/>
    <property type="match status" value="1"/>
</dbReference>
<comment type="caution">
    <text evidence="2">The sequence shown here is derived from an EMBL/GenBank/DDBJ whole genome shotgun (WGS) entry which is preliminary data.</text>
</comment>
<evidence type="ECO:0000256" key="1">
    <source>
        <dbReference type="SAM" id="SignalP"/>
    </source>
</evidence>
<feature type="chain" id="PRO_5030925796" evidence="1">
    <location>
        <begin position="18"/>
        <end position="137"/>
    </location>
</feature>
<evidence type="ECO:0000313" key="3">
    <source>
        <dbReference type="Proteomes" id="UP000541535"/>
    </source>
</evidence>
<dbReference type="EMBL" id="JACHXD010000001">
    <property type="protein sequence ID" value="MBB3117539.1"/>
    <property type="molecule type" value="Genomic_DNA"/>
</dbReference>
<keyword evidence="1" id="KW-0732">Signal</keyword>
<sequence length="137" mass="14869">MKTASLAIFSLAATALAAQSAELACPAGLVVRQTAEAPGGWVGFDAAAEREHPLQTAEISEGAPQRRILLMPTREIKKGKNKALVYELGNIRQPWLICLYTDTSLTLSRSLPANIQRCTFILDHATNYASVQQIDCE</sequence>